<evidence type="ECO:0000313" key="3">
    <source>
        <dbReference type="Proteomes" id="UP000199607"/>
    </source>
</evidence>
<dbReference type="STRING" id="553466.SAMN04487950_0629"/>
<dbReference type="PANTHER" id="PTHR35902">
    <property type="entry name" value="S-LAYER DOMAIN-LIKE PROTEIN-RELATED"/>
    <property type="match status" value="1"/>
</dbReference>
<evidence type="ECO:0000313" key="2">
    <source>
        <dbReference type="EMBL" id="SFK69503.1"/>
    </source>
</evidence>
<dbReference type="EMBL" id="FOTC01000001">
    <property type="protein sequence ID" value="SFK69503.1"/>
    <property type="molecule type" value="Genomic_DNA"/>
</dbReference>
<name>A0A1I4BLR8_9EURY</name>
<keyword evidence="3" id="KW-1185">Reference proteome</keyword>
<dbReference type="Gene3D" id="2.60.40.10">
    <property type="entry name" value="Immunoglobulins"/>
    <property type="match status" value="2"/>
</dbReference>
<dbReference type="AlphaFoldDB" id="A0A1I4BLR8"/>
<sequence length="527" mass="55461">MIRRLVVVVLLLVSSLASGSTVAAVEGTPTLDVALPDHIVSVGEETTLQFTLSNDADLDTASTTDPTLNERVTTARGVSITVKSGEAPVTVQTARQQIGSLPDGTVSTVAVDIAVDDDARPGTYDLPVVVRYTYEAEIDEDGSVDETTRTKRTTVPLTIEDEARFQVLGATTDLQPASTGVVTLTMENVGTKPAANARVVLTSTAASLTFDGAPSGSRYVGSWEPGEQRSVSYVVTAGDAVRAQPYTFEVVTTFSDTSGDTVSTDPDAVGVTPLGRIPFGVDDVRSTLAVGDRGTVSGTIVNDGSESVDDAVVHITTPSRAITFVEETYPVGTLDAGERVSFEFTGDVSRVATAGPRLFDVAVSYETAGNNERTSDAYRFSADVAPEREYLAVEPVNATFDVDSSNRFTVRVTNTGDEPLTDVDAHLLAQAPLSSDAPESFVPRLEPGESALLNFELTVSEDAVVNTYAVALNVTADTDDRTVVSGPHSVPVVVTESESASSDLLVLGVGTLTVLAVLAGGWWWLRR</sequence>
<proteinExistence type="predicted"/>
<protein>
    <submittedName>
        <fullName evidence="2">Uncharacterized conserved protein</fullName>
    </submittedName>
</protein>
<dbReference type="RefSeq" id="WP_089865574.1">
    <property type="nucleotide sequence ID" value="NZ_FOTC01000001.1"/>
</dbReference>
<organism evidence="2 3">
    <name type="scientific">Halogranum rubrum</name>
    <dbReference type="NCBI Taxonomy" id="553466"/>
    <lineage>
        <taxon>Archaea</taxon>
        <taxon>Methanobacteriati</taxon>
        <taxon>Methanobacteriota</taxon>
        <taxon>Stenosarchaea group</taxon>
        <taxon>Halobacteria</taxon>
        <taxon>Halobacteriales</taxon>
        <taxon>Haloferacaceae</taxon>
    </lineage>
</organism>
<evidence type="ECO:0000256" key="1">
    <source>
        <dbReference type="SAM" id="Phobius"/>
    </source>
</evidence>
<feature type="transmembrane region" description="Helical" evidence="1">
    <location>
        <begin position="504"/>
        <end position="525"/>
    </location>
</feature>
<accession>A0A1I4BLR8</accession>
<dbReference type="PANTHER" id="PTHR35902:SF3">
    <property type="entry name" value="NPCBM-ASSOCIATED, NEW3 DOMAIN OF ALPHA-GALACTOSIDASE"/>
    <property type="match status" value="1"/>
</dbReference>
<keyword evidence="1" id="KW-0472">Membrane</keyword>
<dbReference type="Proteomes" id="UP000199607">
    <property type="component" value="Unassembled WGS sequence"/>
</dbReference>
<keyword evidence="1" id="KW-0812">Transmembrane</keyword>
<gene>
    <name evidence="2" type="ORF">SAMN04487950_0629</name>
</gene>
<reference evidence="3" key="1">
    <citation type="submission" date="2016-10" db="EMBL/GenBank/DDBJ databases">
        <authorList>
            <person name="Varghese N."/>
            <person name="Submissions S."/>
        </authorList>
    </citation>
    <scope>NUCLEOTIDE SEQUENCE [LARGE SCALE GENOMIC DNA]</scope>
    <source>
        <strain evidence="3">CGMCC 1.7738</strain>
    </source>
</reference>
<dbReference type="InterPro" id="IPR013783">
    <property type="entry name" value="Ig-like_fold"/>
</dbReference>
<keyword evidence="1" id="KW-1133">Transmembrane helix</keyword>